<name>A0ABT3HKN3_9FLAO</name>
<dbReference type="InterPro" id="IPR025536">
    <property type="entry name" value="DUF4422"/>
</dbReference>
<dbReference type="Proteomes" id="UP001163719">
    <property type="component" value="Unassembled WGS sequence"/>
</dbReference>
<accession>A0ABT3HKN3</accession>
<proteinExistence type="predicted"/>
<evidence type="ECO:0000313" key="3">
    <source>
        <dbReference type="Proteomes" id="UP001163719"/>
    </source>
</evidence>
<keyword evidence="3" id="KW-1185">Reference proteome</keyword>
<dbReference type="EMBL" id="JAPDHV010000001">
    <property type="protein sequence ID" value="MCW3160316.1"/>
    <property type="molecule type" value="Genomic_DNA"/>
</dbReference>
<gene>
    <name evidence="2" type="ORF">OH806_03430</name>
</gene>
<comment type="caution">
    <text evidence="2">The sequence shown here is derived from an EMBL/GenBank/DDBJ whole genome shotgun (WGS) entry which is preliminary data.</text>
</comment>
<sequence length="261" mass="31187">MKIKIIVATHKEKPSIKSDIFLPIQVGAKQNEFIIDNSYILDKSHDNISEKNYTFNELTGLYWAWKNMTDFDVFGLMHYRRYLDLHYRKGLFKKENNDILIPVKQNSKKLLKLLDSKKTEKVIKKLLKNHDMIVPKPAFCSINNESASIDKDYKNNHISEDWDICMQIIGEKFPAYRKSIDKYLENDNKFYIGNMFLSNKKTMNDYCNWLFTILFEVEKRITISEDLYQRRVIGFLSERLFTLYILHNNFRLKQVPILFIE</sequence>
<feature type="domain" description="DUF4422" evidence="1">
    <location>
        <begin position="4"/>
        <end position="248"/>
    </location>
</feature>
<evidence type="ECO:0000259" key="1">
    <source>
        <dbReference type="Pfam" id="PF14393"/>
    </source>
</evidence>
<evidence type="ECO:0000313" key="2">
    <source>
        <dbReference type="EMBL" id="MCW3160316.1"/>
    </source>
</evidence>
<dbReference type="RefSeq" id="WP_264742261.1">
    <property type="nucleotide sequence ID" value="NZ_JAPDHV010000001.1"/>
</dbReference>
<dbReference type="Pfam" id="PF14393">
    <property type="entry name" value="DUF4422"/>
    <property type="match status" value="1"/>
</dbReference>
<organism evidence="2 3">
    <name type="scientific">Chryseobacterium oryctis</name>
    <dbReference type="NCBI Taxonomy" id="2952618"/>
    <lineage>
        <taxon>Bacteria</taxon>
        <taxon>Pseudomonadati</taxon>
        <taxon>Bacteroidota</taxon>
        <taxon>Flavobacteriia</taxon>
        <taxon>Flavobacteriales</taxon>
        <taxon>Weeksellaceae</taxon>
        <taxon>Chryseobacterium group</taxon>
        <taxon>Chryseobacterium</taxon>
    </lineage>
</organism>
<reference evidence="2" key="1">
    <citation type="submission" date="2022-10" db="EMBL/GenBank/DDBJ databases">
        <title>Chryseobacterium babae sp. nov. isolated from the gut of the beetle Oryctes rhinoceros, and Chryseobacterium kimseyorum sp. nov., isolated from a stick insect rearing cage.</title>
        <authorList>
            <person name="Shelomi M."/>
            <person name="Han C.-J."/>
            <person name="Chen W.-M."/>
            <person name="Chen H.-K."/>
            <person name="Liaw S.-J."/>
            <person name="Muhle E."/>
            <person name="Clermont D."/>
        </authorList>
    </citation>
    <scope>NUCLEOTIDE SEQUENCE</scope>
    <source>
        <strain evidence="2">WLa1L2M3</strain>
    </source>
</reference>
<protein>
    <submittedName>
        <fullName evidence="2">DUF4422 domain-containing protein</fullName>
    </submittedName>
</protein>